<feature type="transmembrane region" description="Helical" evidence="1">
    <location>
        <begin position="303"/>
        <end position="325"/>
    </location>
</feature>
<protein>
    <recommendedName>
        <fullName evidence="4">Glycosyltransferase RgtA/B/C/D-like domain-containing protein</fullName>
    </recommendedName>
</protein>
<feature type="transmembrane region" description="Helical" evidence="1">
    <location>
        <begin position="266"/>
        <end position="291"/>
    </location>
</feature>
<accession>A0ABW9U3Z0</accession>
<keyword evidence="1" id="KW-1133">Transmembrane helix</keyword>
<feature type="transmembrane region" description="Helical" evidence="1">
    <location>
        <begin position="63"/>
        <end position="81"/>
    </location>
</feature>
<evidence type="ECO:0000313" key="3">
    <source>
        <dbReference type="Proteomes" id="UP000467637"/>
    </source>
</evidence>
<keyword evidence="3" id="KW-1185">Reference proteome</keyword>
<feature type="transmembrane region" description="Helical" evidence="1">
    <location>
        <begin position="363"/>
        <end position="381"/>
    </location>
</feature>
<dbReference type="EMBL" id="WSEM01000004">
    <property type="protein sequence ID" value="MVQ33756.1"/>
    <property type="molecule type" value="Genomic_DNA"/>
</dbReference>
<dbReference type="Proteomes" id="UP000467637">
    <property type="component" value="Unassembled WGS sequence"/>
</dbReference>
<feature type="transmembrane region" description="Helical" evidence="1">
    <location>
        <begin position="116"/>
        <end position="134"/>
    </location>
</feature>
<evidence type="ECO:0000313" key="2">
    <source>
        <dbReference type="EMBL" id="MVQ33756.1"/>
    </source>
</evidence>
<organism evidence="2 3">
    <name type="scientific">Paenibacillus anseongense</name>
    <dbReference type="NCBI Taxonomy" id="2682845"/>
    <lineage>
        <taxon>Bacteria</taxon>
        <taxon>Bacillati</taxon>
        <taxon>Bacillota</taxon>
        <taxon>Bacilli</taxon>
        <taxon>Bacillales</taxon>
        <taxon>Paenibacillaceae</taxon>
        <taxon>Paenibacillus</taxon>
    </lineage>
</organism>
<feature type="transmembrane region" description="Helical" evidence="1">
    <location>
        <begin position="9"/>
        <end position="28"/>
    </location>
</feature>
<sequence length="726" mass="84287">MTRDLNNRINFFIIVGIFLVSVIIRFYLSQLTAAPIVFGDELLWSKLAESFHNQLNTDFRGNYFITQNILYPIIISVAYFFNDSSMIYLTIKLINCFLMSAVVFPIFLLSRRIFDNRWLVFFLVIISVSIPEMFQTALIMQESLFYLIIVVTIYFIFIEFENPSNFSTTTWNLFISFLLFLCYFTKAIGLALFLSYLLYTILSYFIFKRNKLKEVALKVLYISISFASYYYLTKLSIEFVNGFPDISDLYMQKFHFQFNIDFLLKAASGLVLISFYTIIAFMILPVIVSISSISKQHSAINQLSIFILLSTIISIVIMDFMIFVLETSSIYEIRVHIRYLFVYFIFYLIACAYQLYNKNENLVNLFFIVLSVLFAALSSFILEKYKLVNAMLYVDAMMLSYFNLYYKYDVFKLLFNIGIIISLTIFVYWQIKRKFRQTLIFTLASVFIISLIGNFTMYSLYSSNYKNIGSGFGSNELRKEINSISNFLNEKNKEKSVKVLLMPRTEAKMDGGDGFRIDSLESMLNVNYSFLPFLEGLNAPFTDGVFNLENFYPFGYKYTNSPKVPIGKIDYVITTVENVIFEHLNLVSIDGVGKFYRVYKVDNENGTFAVAQMIINRHVDLWNDGIVKIRIYSNKQQINVDLNLNATDNPTNPTIKISDSTGHLESTIVKKTGSIYSFEANKNQQDQFFEISIESNDSFVPKTIIPNSVDTRELSFRLLDVEIKKD</sequence>
<gene>
    <name evidence="2" type="ORF">GON05_03730</name>
</gene>
<feature type="transmembrane region" description="Helical" evidence="1">
    <location>
        <begin position="143"/>
        <end position="160"/>
    </location>
</feature>
<dbReference type="RefSeq" id="WP_157317868.1">
    <property type="nucleotide sequence ID" value="NZ_WSEM01000004.1"/>
</dbReference>
<evidence type="ECO:0008006" key="4">
    <source>
        <dbReference type="Google" id="ProtNLM"/>
    </source>
</evidence>
<evidence type="ECO:0000256" key="1">
    <source>
        <dbReference type="SAM" id="Phobius"/>
    </source>
</evidence>
<feature type="transmembrane region" description="Helical" evidence="1">
    <location>
        <begin position="172"/>
        <end position="194"/>
    </location>
</feature>
<keyword evidence="1" id="KW-0812">Transmembrane</keyword>
<feature type="transmembrane region" description="Helical" evidence="1">
    <location>
        <begin position="215"/>
        <end position="232"/>
    </location>
</feature>
<proteinExistence type="predicted"/>
<feature type="transmembrane region" description="Helical" evidence="1">
    <location>
        <begin position="413"/>
        <end position="431"/>
    </location>
</feature>
<feature type="transmembrane region" description="Helical" evidence="1">
    <location>
        <begin position="437"/>
        <end position="461"/>
    </location>
</feature>
<reference evidence="2 3" key="1">
    <citation type="submission" date="2019-12" db="EMBL/GenBank/DDBJ databases">
        <authorList>
            <person name="Huq M.A."/>
        </authorList>
    </citation>
    <scope>NUCLEOTIDE SEQUENCE [LARGE SCALE GENOMIC DNA]</scope>
    <source>
        <strain evidence="2 3">MAH-34</strain>
    </source>
</reference>
<name>A0ABW9U3Z0_9BACL</name>
<comment type="caution">
    <text evidence="2">The sequence shown here is derived from an EMBL/GenBank/DDBJ whole genome shotgun (WGS) entry which is preliminary data.</text>
</comment>
<feature type="transmembrane region" description="Helical" evidence="1">
    <location>
        <begin position="337"/>
        <end position="356"/>
    </location>
</feature>
<keyword evidence="1" id="KW-0472">Membrane</keyword>
<feature type="transmembrane region" description="Helical" evidence="1">
    <location>
        <begin position="93"/>
        <end position="110"/>
    </location>
</feature>